<name>A0A6I4P0W0_9FLAO</name>
<dbReference type="Gene3D" id="2.60.120.10">
    <property type="entry name" value="Jelly Rolls"/>
    <property type="match status" value="1"/>
</dbReference>
<dbReference type="InterPro" id="IPR018490">
    <property type="entry name" value="cNMP-bd_dom_sf"/>
</dbReference>
<gene>
    <name evidence="2" type="ORF">GON26_21055</name>
</gene>
<dbReference type="InterPro" id="IPR000595">
    <property type="entry name" value="cNMP-bd_dom"/>
</dbReference>
<dbReference type="InterPro" id="IPR014710">
    <property type="entry name" value="RmlC-like_jellyroll"/>
</dbReference>
<dbReference type="SUPFAM" id="SSF51206">
    <property type="entry name" value="cAMP-binding domain-like"/>
    <property type="match status" value="1"/>
</dbReference>
<sequence>MNAVLLNHIAKYITLEASEIDLLESALSTQKIKKKEHVLQEGQICNTMYFVIKGCFRQYIINTKGNEQTLQFAIESWWITDYLSYHNHVPSHFYIQAIENSDIIAIEKPVLESLLIEIPKLERYFRIVSQRTFGAAQMRIKFLFTMSAEERFCLFNNLNPEFVQRVPQYMLASYLDFSAEFMSKIRAGKV</sequence>
<dbReference type="PROSITE" id="PS50042">
    <property type="entry name" value="CNMP_BINDING_3"/>
    <property type="match status" value="1"/>
</dbReference>
<dbReference type="EMBL" id="WSTB01000020">
    <property type="protein sequence ID" value="MWB96857.1"/>
    <property type="molecule type" value="Genomic_DNA"/>
</dbReference>
<dbReference type="Proteomes" id="UP000471501">
    <property type="component" value="Unassembled WGS sequence"/>
</dbReference>
<evidence type="ECO:0000313" key="3">
    <source>
        <dbReference type="Proteomes" id="UP000471501"/>
    </source>
</evidence>
<evidence type="ECO:0000259" key="1">
    <source>
        <dbReference type="PROSITE" id="PS50042"/>
    </source>
</evidence>
<dbReference type="AlphaFoldDB" id="A0A6I4P0W0"/>
<dbReference type="CDD" id="cd00038">
    <property type="entry name" value="CAP_ED"/>
    <property type="match status" value="1"/>
</dbReference>
<evidence type="ECO:0000313" key="2">
    <source>
        <dbReference type="EMBL" id="MWB96857.1"/>
    </source>
</evidence>
<dbReference type="Pfam" id="PF00027">
    <property type="entry name" value="cNMP_binding"/>
    <property type="match status" value="1"/>
</dbReference>
<dbReference type="RefSeq" id="WP_160376741.1">
    <property type="nucleotide sequence ID" value="NZ_WSTB01000020.1"/>
</dbReference>
<reference evidence="2 3" key="1">
    <citation type="submission" date="2019-12" db="EMBL/GenBank/DDBJ databases">
        <authorList>
            <person name="Kim Y.S."/>
        </authorList>
    </citation>
    <scope>NUCLEOTIDE SEQUENCE [LARGE SCALE GENOMIC DNA]</scope>
    <source>
        <strain evidence="2 3">GA093</strain>
    </source>
</reference>
<organism evidence="2 3">
    <name type="scientific">Flavobacterium hydrocarbonoxydans</name>
    <dbReference type="NCBI Taxonomy" id="2683249"/>
    <lineage>
        <taxon>Bacteria</taxon>
        <taxon>Pseudomonadati</taxon>
        <taxon>Bacteroidota</taxon>
        <taxon>Flavobacteriia</taxon>
        <taxon>Flavobacteriales</taxon>
        <taxon>Flavobacteriaceae</taxon>
        <taxon>Flavobacterium</taxon>
    </lineage>
</organism>
<comment type="caution">
    <text evidence="2">The sequence shown here is derived from an EMBL/GenBank/DDBJ whole genome shotgun (WGS) entry which is preliminary data.</text>
</comment>
<proteinExistence type="predicted"/>
<feature type="domain" description="Cyclic nucleotide-binding" evidence="1">
    <location>
        <begin position="11"/>
        <end position="115"/>
    </location>
</feature>
<keyword evidence="3" id="KW-1185">Reference proteome</keyword>
<protein>
    <submittedName>
        <fullName evidence="2">Cyclic nucleotide-binding domain-containing protein</fullName>
    </submittedName>
</protein>
<accession>A0A6I4P0W0</accession>